<evidence type="ECO:0000256" key="4">
    <source>
        <dbReference type="ARBA" id="ARBA00022989"/>
    </source>
</evidence>
<feature type="region of interest" description="Disordered" evidence="6">
    <location>
        <begin position="389"/>
        <end position="420"/>
    </location>
</feature>
<protein>
    <submittedName>
        <fullName evidence="8">ABC transporter permease</fullName>
    </submittedName>
</protein>
<evidence type="ECO:0000313" key="9">
    <source>
        <dbReference type="Proteomes" id="UP000886876"/>
    </source>
</evidence>
<evidence type="ECO:0000313" key="8">
    <source>
        <dbReference type="EMBL" id="HIS97601.1"/>
    </source>
</evidence>
<evidence type="ECO:0000256" key="5">
    <source>
        <dbReference type="ARBA" id="ARBA00023136"/>
    </source>
</evidence>
<dbReference type="PANTHER" id="PTHR47089">
    <property type="entry name" value="ABC TRANSPORTER, PERMEASE PROTEIN"/>
    <property type="match status" value="1"/>
</dbReference>
<feature type="transmembrane region" description="Helical" evidence="7">
    <location>
        <begin position="276"/>
        <end position="296"/>
    </location>
</feature>
<dbReference type="GO" id="GO:0005886">
    <property type="term" value="C:plasma membrane"/>
    <property type="evidence" value="ECO:0007669"/>
    <property type="project" value="UniProtKB-SubCell"/>
</dbReference>
<feature type="transmembrane region" description="Helical" evidence="7">
    <location>
        <begin position="228"/>
        <end position="246"/>
    </location>
</feature>
<feature type="transmembrane region" description="Helical" evidence="7">
    <location>
        <begin position="136"/>
        <end position="156"/>
    </location>
</feature>
<dbReference type="PANTHER" id="PTHR47089:SF1">
    <property type="entry name" value="GUANOSINE ABC TRANSPORTER PERMEASE PROTEIN NUPP"/>
    <property type="match status" value="1"/>
</dbReference>
<evidence type="ECO:0000256" key="7">
    <source>
        <dbReference type="SAM" id="Phobius"/>
    </source>
</evidence>
<name>A0A9D1K952_9FIRM</name>
<feature type="transmembrane region" description="Helical" evidence="7">
    <location>
        <begin position="83"/>
        <end position="101"/>
    </location>
</feature>
<feature type="transmembrane region" description="Helical" evidence="7">
    <location>
        <begin position="113"/>
        <end position="130"/>
    </location>
</feature>
<accession>A0A9D1K952</accession>
<dbReference type="AlphaFoldDB" id="A0A9D1K952"/>
<comment type="subcellular location">
    <subcellularLocation>
        <location evidence="1">Cell membrane</location>
        <topology evidence="1">Multi-pass membrane protein</topology>
    </subcellularLocation>
</comment>
<proteinExistence type="predicted"/>
<feature type="transmembrane region" description="Helical" evidence="7">
    <location>
        <begin position="317"/>
        <end position="341"/>
    </location>
</feature>
<comment type="caution">
    <text evidence="8">The sequence shown here is derived from an EMBL/GenBank/DDBJ whole genome shotgun (WGS) entry which is preliminary data.</text>
</comment>
<feature type="transmembrane region" description="Helical" evidence="7">
    <location>
        <begin position="21"/>
        <end position="41"/>
    </location>
</feature>
<keyword evidence="4 7" id="KW-1133">Transmembrane helix</keyword>
<dbReference type="CDD" id="cd06580">
    <property type="entry name" value="TM_PBP1_transp_TpRbsC_like"/>
    <property type="match status" value="1"/>
</dbReference>
<dbReference type="GO" id="GO:0022857">
    <property type="term" value="F:transmembrane transporter activity"/>
    <property type="evidence" value="ECO:0007669"/>
    <property type="project" value="InterPro"/>
</dbReference>
<evidence type="ECO:0000256" key="2">
    <source>
        <dbReference type="ARBA" id="ARBA00022475"/>
    </source>
</evidence>
<evidence type="ECO:0000256" key="1">
    <source>
        <dbReference type="ARBA" id="ARBA00004651"/>
    </source>
</evidence>
<dbReference type="EMBL" id="DVJS01000160">
    <property type="protein sequence ID" value="HIS97601.1"/>
    <property type="molecule type" value="Genomic_DNA"/>
</dbReference>
<dbReference type="PROSITE" id="PS51257">
    <property type="entry name" value="PROKAR_LIPOPROTEIN"/>
    <property type="match status" value="1"/>
</dbReference>
<dbReference type="Pfam" id="PF02653">
    <property type="entry name" value="BPD_transp_2"/>
    <property type="match status" value="1"/>
</dbReference>
<dbReference type="Proteomes" id="UP000886876">
    <property type="component" value="Unassembled WGS sequence"/>
</dbReference>
<sequence>MRRRLIELWDRDATKTVLASLASIVIGLLVGCIVILVVGYTSDNLSAKSAWEGVRIVLGSIFSTGRSDGALTFGFNPVSTGNMLFRATPLIMTGLSVAVAFKTGLFNIGAPGQYLMGTMASLMIALSIPSETVPPALIWLIAFLGGMAAGALWGCIPGLVKAYLNINEVLASIMTNWIAANLVTWCFEVSNFKNVVENTKTNYIYKTTFNDVATAKLGLDKLFPGSQVNGGIIVAIVIAILMYILINKTTLGYQLKACGSNRHAARYAGIKDKRNIVLSMAIAGALAGGGAALYYLSGNTEFYWQTYQSLPATGFNGIPVALLAANNPIGVVFTGIFMSMLDIAGQQLTSLTPYNEYLTDVIIAVIVYLSAFSLVIKMLITGRKKRRAIENAPKPASEPVPDKDEAPPDAASAEKGGDEQ</sequence>
<evidence type="ECO:0000256" key="3">
    <source>
        <dbReference type="ARBA" id="ARBA00022692"/>
    </source>
</evidence>
<keyword evidence="5 7" id="KW-0472">Membrane</keyword>
<keyword evidence="3 7" id="KW-0812">Transmembrane</keyword>
<evidence type="ECO:0000256" key="6">
    <source>
        <dbReference type="SAM" id="MobiDB-lite"/>
    </source>
</evidence>
<reference evidence="8" key="2">
    <citation type="journal article" date="2021" name="PeerJ">
        <title>Extensive microbial diversity within the chicken gut microbiome revealed by metagenomics and culture.</title>
        <authorList>
            <person name="Gilroy R."/>
            <person name="Ravi A."/>
            <person name="Getino M."/>
            <person name="Pursley I."/>
            <person name="Horton D.L."/>
            <person name="Alikhan N.F."/>
            <person name="Baker D."/>
            <person name="Gharbi K."/>
            <person name="Hall N."/>
            <person name="Watson M."/>
            <person name="Adriaenssens E.M."/>
            <person name="Foster-Nyarko E."/>
            <person name="Jarju S."/>
            <person name="Secka A."/>
            <person name="Antonio M."/>
            <person name="Oren A."/>
            <person name="Chaudhuri R.R."/>
            <person name="La Ragione R."/>
            <person name="Hildebrand F."/>
            <person name="Pallen M.J."/>
        </authorList>
    </citation>
    <scope>NUCLEOTIDE SEQUENCE</scope>
    <source>
        <strain evidence="8">ChiHecec3B27-6122</strain>
    </source>
</reference>
<organism evidence="8 9">
    <name type="scientific">Candidatus Scatomorpha pullistercoris</name>
    <dbReference type="NCBI Taxonomy" id="2840929"/>
    <lineage>
        <taxon>Bacteria</taxon>
        <taxon>Bacillati</taxon>
        <taxon>Bacillota</taxon>
        <taxon>Clostridia</taxon>
        <taxon>Eubacteriales</taxon>
        <taxon>Candidatus Scatomorpha</taxon>
    </lineage>
</organism>
<reference evidence="8" key="1">
    <citation type="submission" date="2020-10" db="EMBL/GenBank/DDBJ databases">
        <authorList>
            <person name="Gilroy R."/>
        </authorList>
    </citation>
    <scope>NUCLEOTIDE SEQUENCE</scope>
    <source>
        <strain evidence="8">ChiHecec3B27-6122</strain>
    </source>
</reference>
<feature type="transmembrane region" description="Helical" evidence="7">
    <location>
        <begin position="361"/>
        <end position="380"/>
    </location>
</feature>
<dbReference type="InterPro" id="IPR001851">
    <property type="entry name" value="ABC_transp_permease"/>
</dbReference>
<keyword evidence="2" id="KW-1003">Cell membrane</keyword>
<gene>
    <name evidence="8" type="ORF">IAD42_06465</name>
</gene>